<accession>R7S565</accession>
<feature type="compositionally biased region" description="Polar residues" evidence="5">
    <location>
        <begin position="159"/>
        <end position="179"/>
    </location>
</feature>
<feature type="coiled-coil region" evidence="4">
    <location>
        <begin position="583"/>
        <end position="610"/>
    </location>
</feature>
<dbReference type="SMART" id="SM00028">
    <property type="entry name" value="TPR"/>
    <property type="match status" value="4"/>
</dbReference>
<sequence>MSLQKDKYYWAQLRAALTAGSWGATFPAKSPRGEALSWSELLRKFKKHCRGYDGYEEVFEVASQTQALALLVAAGTDLSEDGLDGDAEGLYLGDECVLAEERREEARTSYDVLKNLNGTKSDSVKVLLAYYAYALSRPSECLQYLSEASTLANGDMHLPQSSSSATNVGTQRSTITASTLAVPGQPSSTRSETPSSSRTTTSWVSHPDPTSQVSPYIADGRSWIQVEVIRSICLEGMSNEKLTQGTSPSTTALQSYMKALPIISSTVNDLPRPYPAPSVASVPSGPGKLDFASFIKYRELWRWTERLLWRAIVLVSLLLSQPTADDTSEQDRLWTLLQQYQQCASHWPPTFRPLHRSTIYTLHIRALILAAPSTSLNAPFNSVPTPKTPAWLPRARSVIQEYRAVLDVSTTFPKAGEKNTKVEELVDLSVAVWEASGGVGEYAGWVIDILWWATRLTFNSHRIYRHMSRLLYAAGDVDLARRFLGLYAQVVSKARETIAAEEQQKNEDIAHGVHEIGVQGVEARDPHDKSPKVEMDLDGDNDEDWVRTLVAGARMLCRLAEEKGRGRLVGGGAGVGGDGRQEVREAARYIAKARETLNAKEDESELWKELRASVDLAEGVCEAVSANKENDPGVRGDRLARSRALLESSVLTHPTATAHHHLALALSRPAPSLDFARAIEHARVAVEEDPGEIRHWHLLGLLLTATGDWRGAKGVLEVGSGIGEPDTDDANGEEIVTNGDTSTIVAHDFSGAGVLYPNGSSNGEVTPTAPTPTATTVPGPESLPPAPGHRLSLLLDYKSFSVPPASSLLPPRPDRPRPSRQQCFEYALQLRMTQLALSEHVEGPEGAEPKSVEVFAWVAEHNTGGTSSNAGSEAGGRRAPGGESRDGHGGSQQSYSNSPALGPRRSVDMDQINHTTPLSLSPAAQPVPIPITVSPASPDSHTDVFPFNLREQSSLSSVTESVSDKTVDGGGGVGSRGKKVQRMLKQRVNKGQERITTISRKIGSGVVRNGSVRLRRTLSAPNFTEQNGHRFQASSIHSRRYFAPSILQQDPSHTDLPLPHNPSPIPPLQTATKPNDRGARNRRLLSDLWLMSAATFRRLSKIEQARGAIQEAEVQDENNPAVWVQLGLYYIALGSERRAKEAFGKALFISPDDVSAIVHLCRLYLTSAERSSSLSSKPPAADDVDLAAGMLSELTRGPGWDIAEAWYFLAKAYGMQGRKDRERECLAYALGLSEHRAVRDMGTAVGWCL</sequence>
<dbReference type="HOGENOM" id="CLU_004745_0_0_1"/>
<reference evidence="7" key="1">
    <citation type="journal article" date="2012" name="Science">
        <title>The Paleozoic origin of enzymatic lignin decomposition reconstructed from 31 fungal genomes.</title>
        <authorList>
            <person name="Floudas D."/>
            <person name="Binder M."/>
            <person name="Riley R."/>
            <person name="Barry K."/>
            <person name="Blanchette R.A."/>
            <person name="Henrissat B."/>
            <person name="Martinez A.T."/>
            <person name="Otillar R."/>
            <person name="Spatafora J.W."/>
            <person name="Yadav J.S."/>
            <person name="Aerts A."/>
            <person name="Benoit I."/>
            <person name="Boyd A."/>
            <person name="Carlson A."/>
            <person name="Copeland A."/>
            <person name="Coutinho P.M."/>
            <person name="de Vries R.P."/>
            <person name="Ferreira P."/>
            <person name="Findley K."/>
            <person name="Foster B."/>
            <person name="Gaskell J."/>
            <person name="Glotzer D."/>
            <person name="Gorecki P."/>
            <person name="Heitman J."/>
            <person name="Hesse C."/>
            <person name="Hori C."/>
            <person name="Igarashi K."/>
            <person name="Jurgens J.A."/>
            <person name="Kallen N."/>
            <person name="Kersten P."/>
            <person name="Kohler A."/>
            <person name="Kuees U."/>
            <person name="Kumar T.K.A."/>
            <person name="Kuo A."/>
            <person name="LaButti K."/>
            <person name="Larrondo L.F."/>
            <person name="Lindquist E."/>
            <person name="Ling A."/>
            <person name="Lombard V."/>
            <person name="Lucas S."/>
            <person name="Lundell T."/>
            <person name="Martin R."/>
            <person name="McLaughlin D.J."/>
            <person name="Morgenstern I."/>
            <person name="Morin E."/>
            <person name="Murat C."/>
            <person name="Nagy L.G."/>
            <person name="Nolan M."/>
            <person name="Ohm R.A."/>
            <person name="Patyshakuliyeva A."/>
            <person name="Rokas A."/>
            <person name="Ruiz-Duenas F.J."/>
            <person name="Sabat G."/>
            <person name="Salamov A."/>
            <person name="Samejima M."/>
            <person name="Schmutz J."/>
            <person name="Slot J.C."/>
            <person name="St John F."/>
            <person name="Stenlid J."/>
            <person name="Sun H."/>
            <person name="Sun S."/>
            <person name="Syed K."/>
            <person name="Tsang A."/>
            <person name="Wiebenga A."/>
            <person name="Young D."/>
            <person name="Pisabarro A."/>
            <person name="Eastwood D.C."/>
            <person name="Martin F."/>
            <person name="Cullen D."/>
            <person name="Grigoriev I.V."/>
            <person name="Hibbett D.S."/>
        </authorList>
    </citation>
    <scope>NUCLEOTIDE SEQUENCE [LARGE SCALE GENOMIC DNA]</scope>
    <source>
        <strain evidence="7">HHB-11173 SS5</strain>
    </source>
</reference>
<keyword evidence="4" id="KW-0175">Coiled coil</keyword>
<dbReference type="Pfam" id="PF13181">
    <property type="entry name" value="TPR_8"/>
    <property type="match status" value="1"/>
</dbReference>
<dbReference type="RefSeq" id="XP_007388271.1">
    <property type="nucleotide sequence ID" value="XM_007388209.1"/>
</dbReference>
<comment type="function">
    <text evidence="1">Involved in endocytosis.</text>
</comment>
<name>R7S565_PUNST</name>
<evidence type="ECO:0000256" key="3">
    <source>
        <dbReference type="PROSITE-ProRule" id="PRU00339"/>
    </source>
</evidence>
<protein>
    <submittedName>
        <fullName evidence="6">Uncharacterized protein</fullName>
    </submittedName>
</protein>
<gene>
    <name evidence="6" type="ORF">PUNSTDRAFT_146447</name>
</gene>
<dbReference type="InterPro" id="IPR011990">
    <property type="entry name" value="TPR-like_helical_dom_sf"/>
</dbReference>
<feature type="region of interest" description="Disordered" evidence="5">
    <location>
        <begin position="758"/>
        <end position="788"/>
    </location>
</feature>
<dbReference type="PANTHER" id="PTHR23083">
    <property type="entry name" value="TETRATRICOPEPTIDE REPEAT PROTEIN, TPR"/>
    <property type="match status" value="1"/>
</dbReference>
<dbReference type="PROSITE" id="PS50005">
    <property type="entry name" value="TPR"/>
    <property type="match status" value="1"/>
</dbReference>
<keyword evidence="7" id="KW-1185">Reference proteome</keyword>
<feature type="region of interest" description="Disordered" evidence="5">
    <location>
        <begin position="956"/>
        <end position="980"/>
    </location>
</feature>
<evidence type="ECO:0000256" key="1">
    <source>
        <dbReference type="ARBA" id="ARBA00002550"/>
    </source>
</evidence>
<evidence type="ECO:0000313" key="6">
    <source>
        <dbReference type="EMBL" id="EIN04476.1"/>
    </source>
</evidence>
<feature type="region of interest" description="Disordered" evidence="5">
    <location>
        <begin position="1049"/>
        <end position="1078"/>
    </location>
</feature>
<dbReference type="Proteomes" id="UP000054196">
    <property type="component" value="Unassembled WGS sequence"/>
</dbReference>
<evidence type="ECO:0000313" key="7">
    <source>
        <dbReference type="Proteomes" id="UP000054196"/>
    </source>
</evidence>
<feature type="compositionally biased region" description="Low complexity" evidence="5">
    <location>
        <begin position="186"/>
        <end position="202"/>
    </location>
</feature>
<feature type="compositionally biased region" description="Low complexity" evidence="5">
    <location>
        <begin position="763"/>
        <end position="780"/>
    </location>
</feature>
<dbReference type="InterPro" id="IPR051722">
    <property type="entry name" value="Endocytosis_PI4K-reg_protein"/>
</dbReference>
<feature type="repeat" description="TPR" evidence="3">
    <location>
        <begin position="1120"/>
        <end position="1153"/>
    </location>
</feature>
<dbReference type="SUPFAM" id="SSF48452">
    <property type="entry name" value="TPR-like"/>
    <property type="match status" value="1"/>
</dbReference>
<evidence type="ECO:0000256" key="4">
    <source>
        <dbReference type="SAM" id="Coils"/>
    </source>
</evidence>
<dbReference type="Gene3D" id="1.25.40.10">
    <property type="entry name" value="Tetratricopeptide repeat domain"/>
    <property type="match status" value="1"/>
</dbReference>
<dbReference type="KEGG" id="psq:PUNSTDRAFT_146447"/>
<feature type="region of interest" description="Disordered" evidence="5">
    <location>
        <begin position="156"/>
        <end position="212"/>
    </location>
</feature>
<evidence type="ECO:0000256" key="2">
    <source>
        <dbReference type="ARBA" id="ARBA00038251"/>
    </source>
</evidence>
<dbReference type="EMBL" id="JH687554">
    <property type="protein sequence ID" value="EIN04476.1"/>
    <property type="molecule type" value="Genomic_DNA"/>
</dbReference>
<dbReference type="OMA" id="KQPPEQD"/>
<dbReference type="InterPro" id="IPR019734">
    <property type="entry name" value="TPR_rpt"/>
</dbReference>
<dbReference type="OrthoDB" id="29013at2759"/>
<proteinExistence type="inferred from homology"/>
<organism evidence="6 7">
    <name type="scientific">Punctularia strigosozonata (strain HHB-11173)</name>
    <name type="common">White-rot fungus</name>
    <dbReference type="NCBI Taxonomy" id="741275"/>
    <lineage>
        <taxon>Eukaryota</taxon>
        <taxon>Fungi</taxon>
        <taxon>Dikarya</taxon>
        <taxon>Basidiomycota</taxon>
        <taxon>Agaricomycotina</taxon>
        <taxon>Agaricomycetes</taxon>
        <taxon>Corticiales</taxon>
        <taxon>Punctulariaceae</taxon>
        <taxon>Punctularia</taxon>
    </lineage>
</organism>
<keyword evidence="3" id="KW-0802">TPR repeat</keyword>
<feature type="region of interest" description="Disordered" evidence="5">
    <location>
        <begin position="862"/>
        <end position="907"/>
    </location>
</feature>
<dbReference type="eggNOG" id="KOG4162">
    <property type="taxonomic scope" value="Eukaryota"/>
</dbReference>
<dbReference type="AlphaFoldDB" id="R7S565"/>
<comment type="similarity">
    <text evidence="2">Belongs to the YPP1 family.</text>
</comment>
<evidence type="ECO:0000256" key="5">
    <source>
        <dbReference type="SAM" id="MobiDB-lite"/>
    </source>
</evidence>
<dbReference type="GeneID" id="18881646"/>
<dbReference type="PANTHER" id="PTHR23083:SF464">
    <property type="entry name" value="TETRATRICOPEPTIDE REPEAT DOMAIN 7, ISOFORM A"/>
    <property type="match status" value="1"/>
</dbReference>